<evidence type="ECO:0000259" key="3">
    <source>
        <dbReference type="PROSITE" id="PS50158"/>
    </source>
</evidence>
<feature type="region of interest" description="Disordered" evidence="2">
    <location>
        <begin position="54"/>
        <end position="81"/>
    </location>
</feature>
<keyword evidence="1" id="KW-0862">Zinc</keyword>
<reference evidence="5" key="2">
    <citation type="submission" date="2025-08" db="UniProtKB">
        <authorList>
            <consortium name="RefSeq"/>
        </authorList>
    </citation>
    <scope>IDENTIFICATION</scope>
</reference>
<protein>
    <recommendedName>
        <fullName evidence="3">CCHC-type domain-containing protein</fullName>
    </recommendedName>
</protein>
<reference evidence="4" key="1">
    <citation type="journal article" date="2020" name="Nat. Genet.">
        <title>Genomic diversifications of five Gossypium allopolyploid species and their impact on cotton improvement.</title>
        <authorList>
            <person name="Chen Z.J."/>
            <person name="Sreedasyam A."/>
            <person name="Ando A."/>
            <person name="Song Q."/>
            <person name="De Santiago L.M."/>
            <person name="Hulse-Kemp A.M."/>
            <person name="Ding M."/>
            <person name="Ye W."/>
            <person name="Kirkbride R.C."/>
            <person name="Jenkins J."/>
            <person name="Plott C."/>
            <person name="Lovell J."/>
            <person name="Lin Y.M."/>
            <person name="Vaughn R."/>
            <person name="Liu B."/>
            <person name="Simpson S."/>
            <person name="Scheffler B.E."/>
            <person name="Wen L."/>
            <person name="Saski C.A."/>
            <person name="Grover C.E."/>
            <person name="Hu G."/>
            <person name="Conover J.L."/>
            <person name="Carlson J.W."/>
            <person name="Shu S."/>
            <person name="Boston L.B."/>
            <person name="Williams M."/>
            <person name="Peterson D.G."/>
            <person name="McGee K."/>
            <person name="Jones D.C."/>
            <person name="Wendel J.F."/>
            <person name="Stelly D.M."/>
            <person name="Grimwood J."/>
            <person name="Schmutz J."/>
        </authorList>
    </citation>
    <scope>NUCLEOTIDE SEQUENCE [LARGE SCALE GENOMIC DNA]</scope>
    <source>
        <strain evidence="4">cv. TM-1</strain>
    </source>
</reference>
<dbReference type="SMART" id="SM00343">
    <property type="entry name" value="ZnF_C2HC"/>
    <property type="match status" value="1"/>
</dbReference>
<feature type="region of interest" description="Disordered" evidence="2">
    <location>
        <begin position="94"/>
        <end position="125"/>
    </location>
</feature>
<evidence type="ECO:0000313" key="5">
    <source>
        <dbReference type="RefSeq" id="XP_040947680.1"/>
    </source>
</evidence>
<name>A0ABM2ZYM5_GOSHI</name>
<dbReference type="CDD" id="cd00303">
    <property type="entry name" value="retropepsin_like"/>
    <property type="match status" value="1"/>
</dbReference>
<proteinExistence type="predicted"/>
<evidence type="ECO:0000256" key="1">
    <source>
        <dbReference type="PROSITE-ProRule" id="PRU00047"/>
    </source>
</evidence>
<dbReference type="Pfam" id="PF00098">
    <property type="entry name" value="zf-CCHC"/>
    <property type="match status" value="1"/>
</dbReference>
<keyword evidence="1" id="KW-0479">Metal-binding</keyword>
<dbReference type="SUPFAM" id="SSF57756">
    <property type="entry name" value="Retrovirus zinc finger-like domains"/>
    <property type="match status" value="1"/>
</dbReference>
<evidence type="ECO:0000313" key="4">
    <source>
        <dbReference type="Proteomes" id="UP000818029"/>
    </source>
</evidence>
<feature type="compositionally biased region" description="Low complexity" evidence="2">
    <location>
        <begin position="56"/>
        <end position="67"/>
    </location>
</feature>
<dbReference type="Proteomes" id="UP000818029">
    <property type="component" value="Chromosome A02"/>
</dbReference>
<dbReference type="PROSITE" id="PS50158">
    <property type="entry name" value="ZF_CCHC"/>
    <property type="match status" value="1"/>
</dbReference>
<dbReference type="RefSeq" id="XP_040947680.1">
    <property type="nucleotide sequence ID" value="XM_041091746.1"/>
</dbReference>
<dbReference type="InterPro" id="IPR001878">
    <property type="entry name" value="Znf_CCHC"/>
</dbReference>
<feature type="compositionally biased region" description="Low complexity" evidence="2">
    <location>
        <begin position="107"/>
        <end position="123"/>
    </location>
</feature>
<dbReference type="InterPro" id="IPR043128">
    <property type="entry name" value="Rev_trsase/Diguanyl_cyclase"/>
</dbReference>
<accession>A0ABM2ZYM5</accession>
<dbReference type="InterPro" id="IPR043502">
    <property type="entry name" value="DNA/RNA_pol_sf"/>
</dbReference>
<dbReference type="GeneID" id="121216264"/>
<dbReference type="Gene3D" id="3.30.70.270">
    <property type="match status" value="1"/>
</dbReference>
<organism evidence="4 5">
    <name type="scientific">Gossypium hirsutum</name>
    <name type="common">Upland cotton</name>
    <name type="synonym">Gossypium mexicanum</name>
    <dbReference type="NCBI Taxonomy" id="3635"/>
    <lineage>
        <taxon>Eukaryota</taxon>
        <taxon>Viridiplantae</taxon>
        <taxon>Streptophyta</taxon>
        <taxon>Embryophyta</taxon>
        <taxon>Tracheophyta</taxon>
        <taxon>Spermatophyta</taxon>
        <taxon>Magnoliopsida</taxon>
        <taxon>eudicotyledons</taxon>
        <taxon>Gunneridae</taxon>
        <taxon>Pentapetalae</taxon>
        <taxon>rosids</taxon>
        <taxon>malvids</taxon>
        <taxon>Malvales</taxon>
        <taxon>Malvaceae</taxon>
        <taxon>Malvoideae</taxon>
        <taxon>Gossypium</taxon>
    </lineage>
</organism>
<dbReference type="Gene3D" id="3.10.10.10">
    <property type="entry name" value="HIV Type 1 Reverse Transcriptase, subunit A, domain 1"/>
    <property type="match status" value="1"/>
</dbReference>
<keyword evidence="1" id="KW-0863">Zinc-finger</keyword>
<dbReference type="Gene3D" id="4.10.60.10">
    <property type="entry name" value="Zinc finger, CCHC-type"/>
    <property type="match status" value="1"/>
</dbReference>
<sequence length="463" mass="53205">MEMLMHRANIQEDEETTMVRFVDGLNVSIANVLDLQTYIDLEDTVRKEIEIERQFQQRQSRPFSTSQYHRGTSSNSTFKNSKFPFATNKLLPKDDEAKSFEGKSGAPTKPSSSSSKQLTSTTSQKKERAREIECFKCKGRGHYSRDCANTRLLLIKEDVVRGTLNIQLKDDHDLQRSNIFHSRCLIKGTLCSFIIDSGSYANVVSSYLVDSLALPCSKHPTPYHLQWLNEGSEYDRDVIHHGKLNRYSFIFHGKKYTFTPLNLKDIHNDQIDMMKFCKEVMGSKTQNSKKAERKEVSSEKIQINDDPMEYEDIFEEAPKELPPLRGIEHQIDLIPGSTIPNRPTYRSNPEEMKELQKQVDELLAKGHIRESLSPCAVPVILVPKKNGFIVSAQGIHVDEDKVKAIREWPTPKSITEVRSFDGLASFYKRFVKDFSTIAAPLTEIIKKSVGFKWEKFRKRLFKL</sequence>
<gene>
    <name evidence="5" type="primary">LOC121216264</name>
</gene>
<keyword evidence="4" id="KW-1185">Reference proteome</keyword>
<dbReference type="PANTHER" id="PTHR35046:SF9">
    <property type="entry name" value="RNA-DIRECTED DNA POLYMERASE"/>
    <property type="match status" value="1"/>
</dbReference>
<evidence type="ECO:0000256" key="2">
    <source>
        <dbReference type="SAM" id="MobiDB-lite"/>
    </source>
</evidence>
<feature type="compositionally biased region" description="Polar residues" evidence="2">
    <location>
        <begin position="68"/>
        <end position="80"/>
    </location>
</feature>
<dbReference type="PANTHER" id="PTHR35046">
    <property type="entry name" value="ZINC KNUCKLE (CCHC-TYPE) FAMILY PROTEIN"/>
    <property type="match status" value="1"/>
</dbReference>
<dbReference type="SUPFAM" id="SSF56672">
    <property type="entry name" value="DNA/RNA polymerases"/>
    <property type="match status" value="1"/>
</dbReference>
<dbReference type="InterPro" id="IPR036875">
    <property type="entry name" value="Znf_CCHC_sf"/>
</dbReference>
<feature type="domain" description="CCHC-type" evidence="3">
    <location>
        <begin position="134"/>
        <end position="147"/>
    </location>
</feature>